<keyword evidence="1" id="KW-0472">Membrane</keyword>
<protein>
    <recommendedName>
        <fullName evidence="2">Ancillary SecYEG translocon subunit/Cell division coordinator CpoB TPR domain-containing protein</fullName>
    </recommendedName>
</protein>
<keyword evidence="1" id="KW-1133">Transmembrane helix</keyword>
<dbReference type="Pfam" id="PF09976">
    <property type="entry name" value="TPR_21"/>
    <property type="match status" value="1"/>
</dbReference>
<keyword evidence="4" id="KW-1185">Reference proteome</keyword>
<sequence>MQGGRGVSDSDSFIEEVTEEVRRDRLFGYMRRYGWIAVLAILLLVGGAAWNEWKKAQARDAAQALGDEIIAALALDERDARAQALGDIIVSNPSAQAVLDLLAASETASEAPEDAAKRLLAMAEREGTDPVYRQIATLKAVALPGSGLDVATRRTLMDGLARSGGLVRLLAEEQLGLIDLETGDKDAALERMMQIVADAEATAGLRRRATQVIVALGGELPETAGIPQVDAAVTE</sequence>
<dbReference type="EMBL" id="FWFJ01000024">
    <property type="protein sequence ID" value="SLN55598.1"/>
    <property type="molecule type" value="Genomic_DNA"/>
</dbReference>
<feature type="domain" description="Ancillary SecYEG translocon subunit/Cell division coordinator CpoB TPR" evidence="2">
    <location>
        <begin position="34"/>
        <end position="139"/>
    </location>
</feature>
<name>A0A1X6ZME3_9RHOB</name>
<evidence type="ECO:0000259" key="2">
    <source>
        <dbReference type="Pfam" id="PF09976"/>
    </source>
</evidence>
<dbReference type="AlphaFoldDB" id="A0A1X6ZME3"/>
<dbReference type="InterPro" id="IPR018704">
    <property type="entry name" value="SecYEG/CpoB_TPR"/>
</dbReference>
<proteinExistence type="predicted"/>
<dbReference type="Proteomes" id="UP000194012">
    <property type="component" value="Unassembled WGS sequence"/>
</dbReference>
<gene>
    <name evidence="3" type="ORF">ROG8370_02515</name>
</gene>
<evidence type="ECO:0000256" key="1">
    <source>
        <dbReference type="SAM" id="Phobius"/>
    </source>
</evidence>
<accession>A0A1X6ZME3</accession>
<keyword evidence="1" id="KW-0812">Transmembrane</keyword>
<feature type="transmembrane region" description="Helical" evidence="1">
    <location>
        <begin position="33"/>
        <end position="50"/>
    </location>
</feature>
<dbReference type="RefSeq" id="WP_245827361.1">
    <property type="nucleotide sequence ID" value="NZ_FWFJ01000024.1"/>
</dbReference>
<evidence type="ECO:0000313" key="4">
    <source>
        <dbReference type="Proteomes" id="UP000194012"/>
    </source>
</evidence>
<organism evidence="3 4">
    <name type="scientific">Roseovarius gaetbuli</name>
    <dbReference type="NCBI Taxonomy" id="1356575"/>
    <lineage>
        <taxon>Bacteria</taxon>
        <taxon>Pseudomonadati</taxon>
        <taxon>Pseudomonadota</taxon>
        <taxon>Alphaproteobacteria</taxon>
        <taxon>Rhodobacterales</taxon>
        <taxon>Roseobacteraceae</taxon>
        <taxon>Roseovarius</taxon>
    </lineage>
</organism>
<reference evidence="4" key="1">
    <citation type="submission" date="2017-03" db="EMBL/GenBank/DDBJ databases">
        <authorList>
            <person name="Rodrigo-Torres L."/>
            <person name="Arahal R.D."/>
            <person name="Lucena T."/>
        </authorList>
    </citation>
    <scope>NUCLEOTIDE SEQUENCE [LARGE SCALE GENOMIC DNA]</scope>
    <source>
        <strain evidence="4">CECT 8370</strain>
    </source>
</reference>
<evidence type="ECO:0000313" key="3">
    <source>
        <dbReference type="EMBL" id="SLN55598.1"/>
    </source>
</evidence>